<dbReference type="PRINTS" id="PR01469">
    <property type="entry name" value="CARBMTKINASE"/>
</dbReference>
<dbReference type="InterPro" id="IPR036393">
    <property type="entry name" value="AceGlu_kinase-like_sf"/>
</dbReference>
<dbReference type="GO" id="GO:0008804">
    <property type="term" value="F:carbamate kinase activity"/>
    <property type="evidence" value="ECO:0007669"/>
    <property type="project" value="UniProtKB-UniRule"/>
</dbReference>
<dbReference type="InterPro" id="IPR003964">
    <property type="entry name" value="Carb_kinase"/>
</dbReference>
<name>A0A897N716_9EURY</name>
<comment type="similarity">
    <text evidence="1 6">Belongs to the carbamate kinase family.</text>
</comment>
<protein>
    <recommendedName>
        <fullName evidence="2 5">Carbamate kinase</fullName>
    </recommendedName>
</protein>
<reference evidence="8" key="1">
    <citation type="submission" date="2020-11" db="EMBL/GenBank/DDBJ databases">
        <title>Carbohydrate-dependent, anaerobic sulfur respiration: A novel catabolism in halophilic archaea.</title>
        <authorList>
            <person name="Sorokin D.Y."/>
            <person name="Messina E."/>
            <person name="Smedile F."/>
            <person name="La Cono V."/>
            <person name="Hallsworth J.E."/>
            <person name="Yakimov M.M."/>
        </authorList>
    </citation>
    <scope>NUCLEOTIDE SEQUENCE</scope>
    <source>
        <strain evidence="8">HSR12-1</strain>
    </source>
</reference>
<dbReference type="PIRSF" id="PIRSF000723">
    <property type="entry name" value="Carbamate_kin"/>
    <property type="match status" value="1"/>
</dbReference>
<organism evidence="8 9">
    <name type="scientific">Halapricum desulfuricans</name>
    <dbReference type="NCBI Taxonomy" id="2841257"/>
    <lineage>
        <taxon>Archaea</taxon>
        <taxon>Methanobacteriati</taxon>
        <taxon>Methanobacteriota</taxon>
        <taxon>Stenosarchaea group</taxon>
        <taxon>Halobacteria</taxon>
        <taxon>Halobacteriales</taxon>
        <taxon>Haloarculaceae</taxon>
        <taxon>Halapricum</taxon>
    </lineage>
</organism>
<evidence type="ECO:0000256" key="5">
    <source>
        <dbReference type="NCBIfam" id="TIGR00746"/>
    </source>
</evidence>
<evidence type="ECO:0000256" key="2">
    <source>
        <dbReference type="ARBA" id="ARBA00020752"/>
    </source>
</evidence>
<dbReference type="Gene3D" id="3.40.1160.10">
    <property type="entry name" value="Acetylglutamate kinase-like"/>
    <property type="match status" value="1"/>
</dbReference>
<dbReference type="Proteomes" id="UP000663525">
    <property type="component" value="Chromosome"/>
</dbReference>
<dbReference type="PANTHER" id="PTHR30409:SF1">
    <property type="entry name" value="CARBAMATE KINASE-RELATED"/>
    <property type="match status" value="1"/>
</dbReference>
<dbReference type="NCBIfam" id="TIGR00746">
    <property type="entry name" value="arcC"/>
    <property type="match status" value="1"/>
</dbReference>
<dbReference type="FunFam" id="3.40.1160.10:FF:000007">
    <property type="entry name" value="Carbamate kinase"/>
    <property type="match status" value="1"/>
</dbReference>
<dbReference type="Pfam" id="PF00696">
    <property type="entry name" value="AA_kinase"/>
    <property type="match status" value="1"/>
</dbReference>
<dbReference type="EMBL" id="CP064787">
    <property type="protein sequence ID" value="QSG06983.1"/>
    <property type="molecule type" value="Genomic_DNA"/>
</dbReference>
<dbReference type="InterPro" id="IPR001048">
    <property type="entry name" value="Asp/Glu/Uridylate_kinase"/>
</dbReference>
<keyword evidence="3 6" id="KW-0808">Transferase</keyword>
<accession>A0A897N716</accession>
<keyword evidence="4 6" id="KW-0418">Kinase</keyword>
<evidence type="ECO:0000313" key="8">
    <source>
        <dbReference type="EMBL" id="QSG06983.1"/>
    </source>
</evidence>
<dbReference type="GO" id="GO:0005829">
    <property type="term" value="C:cytosol"/>
    <property type="evidence" value="ECO:0007669"/>
    <property type="project" value="TreeGrafter"/>
</dbReference>
<dbReference type="AlphaFoldDB" id="A0A897N716"/>
<evidence type="ECO:0000259" key="7">
    <source>
        <dbReference type="Pfam" id="PF00696"/>
    </source>
</evidence>
<dbReference type="SUPFAM" id="SSF53633">
    <property type="entry name" value="Carbamate kinase-like"/>
    <property type="match status" value="1"/>
</dbReference>
<evidence type="ECO:0000256" key="6">
    <source>
        <dbReference type="PIRNR" id="PIRNR000723"/>
    </source>
</evidence>
<dbReference type="NCBIfam" id="NF009007">
    <property type="entry name" value="PRK12352.1"/>
    <property type="match status" value="1"/>
</dbReference>
<dbReference type="CDD" id="cd04235">
    <property type="entry name" value="AAK_CK"/>
    <property type="match status" value="1"/>
</dbReference>
<evidence type="ECO:0000256" key="3">
    <source>
        <dbReference type="ARBA" id="ARBA00022679"/>
    </source>
</evidence>
<dbReference type="PANTHER" id="PTHR30409">
    <property type="entry name" value="CARBAMATE KINASE"/>
    <property type="match status" value="1"/>
</dbReference>
<feature type="domain" description="Aspartate/glutamate/uridylate kinase" evidence="7">
    <location>
        <begin position="2"/>
        <end position="280"/>
    </location>
</feature>
<evidence type="ECO:0000313" key="9">
    <source>
        <dbReference type="Proteomes" id="UP000663525"/>
    </source>
</evidence>
<evidence type="ECO:0000256" key="4">
    <source>
        <dbReference type="ARBA" id="ARBA00022777"/>
    </source>
</evidence>
<dbReference type="GO" id="GO:0019546">
    <property type="term" value="P:L-arginine deiminase pathway"/>
    <property type="evidence" value="ECO:0007669"/>
    <property type="project" value="TreeGrafter"/>
</dbReference>
<proteinExistence type="inferred from homology"/>
<sequence length="300" mass="32267">MIALGGNTLLGEHGPWTIDEQRAVIETTARSVVDAIEAGYSVVLTHGNGPQVGNLMLQQESAPETPQLPLDVLVAETQAQIGYLLQQALDNELAGTTDFVTVVTQAVVDPADPAFERPTKPIGPYYTEAEARDRPFETRTVSTGERQYRRVVPSPEPIEIVEADEIERLVDRGDLVICAGGGGVPVVRDDGLRGVEAVIDKDHATRLLASEIDAQRLVILTDVEYAYVDFGGPDQRPLRAVEVPELRAHLRNGEFGAGSMRPKVRACLQFVADGGELAAITSPDRLDEALGGTAGTRVRA</sequence>
<gene>
    <name evidence="8" type="primary">arcC</name>
    <name evidence="8" type="ORF">HSR121_2663</name>
</gene>
<evidence type="ECO:0000256" key="1">
    <source>
        <dbReference type="ARBA" id="ARBA00011066"/>
    </source>
</evidence>